<keyword evidence="5" id="KW-0830">Ubiquinone</keyword>
<feature type="binding site" evidence="4">
    <location>
        <begin position="115"/>
        <end position="116"/>
    </location>
    <ligand>
        <name>S-adenosyl-L-methionine</name>
        <dbReference type="ChEBI" id="CHEBI:59789"/>
    </ligand>
</feature>
<gene>
    <name evidence="4" type="primary">menG</name>
    <name evidence="5" type="ORF">BTIS_2011</name>
</gene>
<dbReference type="UniPathway" id="UPA00079">
    <property type="reaction ID" value="UER00169"/>
</dbReference>
<dbReference type="HAMAP" id="MF_01813">
    <property type="entry name" value="MenG_UbiE_methyltr"/>
    <property type="match status" value="1"/>
</dbReference>
<dbReference type="Proteomes" id="UP000216444">
    <property type="component" value="Unassembled WGS sequence"/>
</dbReference>
<organism evidence="5 6">
    <name type="scientific">Bifidobacterium tissieri</name>
    <dbReference type="NCBI Taxonomy" id="1630162"/>
    <lineage>
        <taxon>Bacteria</taxon>
        <taxon>Bacillati</taxon>
        <taxon>Actinomycetota</taxon>
        <taxon>Actinomycetes</taxon>
        <taxon>Bifidobacteriales</taxon>
        <taxon>Bifidobacteriaceae</taxon>
        <taxon>Bifidobacterium</taxon>
    </lineage>
</organism>
<dbReference type="GO" id="GO:0009234">
    <property type="term" value="P:menaquinone biosynthetic process"/>
    <property type="evidence" value="ECO:0007669"/>
    <property type="project" value="UniProtKB-UniRule"/>
</dbReference>
<accession>A0A261F8Z8</accession>
<dbReference type="Pfam" id="PF01209">
    <property type="entry name" value="Ubie_methyltran"/>
    <property type="match status" value="1"/>
</dbReference>
<comment type="catalytic activity">
    <reaction evidence="4">
        <text>a 2-demethylmenaquinol + S-adenosyl-L-methionine = a menaquinol + S-adenosyl-L-homocysteine + H(+)</text>
        <dbReference type="Rhea" id="RHEA:42640"/>
        <dbReference type="Rhea" id="RHEA-COMP:9539"/>
        <dbReference type="Rhea" id="RHEA-COMP:9563"/>
        <dbReference type="ChEBI" id="CHEBI:15378"/>
        <dbReference type="ChEBI" id="CHEBI:18151"/>
        <dbReference type="ChEBI" id="CHEBI:55437"/>
        <dbReference type="ChEBI" id="CHEBI:57856"/>
        <dbReference type="ChEBI" id="CHEBI:59789"/>
        <dbReference type="EC" id="2.1.1.163"/>
    </reaction>
</comment>
<dbReference type="PROSITE" id="PS51608">
    <property type="entry name" value="SAM_MT_UBIE"/>
    <property type="match status" value="1"/>
</dbReference>
<keyword evidence="1 4" id="KW-0489">Methyltransferase</keyword>
<proteinExistence type="inferred from homology"/>
<evidence type="ECO:0000256" key="2">
    <source>
        <dbReference type="ARBA" id="ARBA00022679"/>
    </source>
</evidence>
<comment type="caution">
    <text evidence="5">The sequence shown here is derived from an EMBL/GenBank/DDBJ whole genome shotgun (WGS) entry which is preliminary data.</text>
</comment>
<feature type="binding site" evidence="4">
    <location>
        <position position="67"/>
    </location>
    <ligand>
        <name>S-adenosyl-L-methionine</name>
        <dbReference type="ChEBI" id="CHEBI:59789"/>
    </ligand>
</feature>
<feature type="binding site" evidence="4">
    <location>
        <position position="132"/>
    </location>
    <ligand>
        <name>S-adenosyl-L-methionine</name>
        <dbReference type="ChEBI" id="CHEBI:59789"/>
    </ligand>
</feature>
<dbReference type="InterPro" id="IPR004033">
    <property type="entry name" value="UbiE/COQ5_MeTrFase"/>
</dbReference>
<dbReference type="CDD" id="cd02440">
    <property type="entry name" value="AdoMet_MTases"/>
    <property type="match status" value="1"/>
</dbReference>
<evidence type="ECO:0000313" key="6">
    <source>
        <dbReference type="Proteomes" id="UP000216444"/>
    </source>
</evidence>
<dbReference type="PANTHER" id="PTHR43591:SF24">
    <property type="entry name" value="2-METHOXY-6-POLYPRENYL-1,4-BENZOQUINOL METHYLASE, MITOCHONDRIAL"/>
    <property type="match status" value="1"/>
</dbReference>
<name>A0A261F8Z8_9BIFI</name>
<sequence>MHTQKAALKDPAQQSTMFARIARHYDLINDLASLGRDRAWRRVVADELERGCHGLADRMILDVACGTGASSRALASRGALVTGCDISAGMLDIARRRESERGSGARPSIRYERCDAQRLPFPDHRFDAVTTSYGLRNMPDPIAVLAGMRRVCRPGGIIVVLDFDTPDNPAWRMLYERYRTIMLPMLGNLFGGNGDAYRYLDDSIDAWPGRAGVAAMLRKTGWHDVAYRTLSGAIASICRARA</sequence>
<keyword evidence="6" id="KW-1185">Reference proteome</keyword>
<dbReference type="PANTHER" id="PTHR43591">
    <property type="entry name" value="METHYLTRANSFERASE"/>
    <property type="match status" value="1"/>
</dbReference>
<protein>
    <recommendedName>
        <fullName evidence="4">Demethylmenaquinone methyltransferase</fullName>
        <ecNumber evidence="4">2.1.1.163</ecNumber>
    </recommendedName>
</protein>
<comment type="pathway">
    <text evidence="4">Quinol/quinone metabolism; menaquinone biosynthesis; menaquinol from 1,4-dihydroxy-2-naphthoate: step 2/2.</text>
</comment>
<feature type="binding site" evidence="4">
    <location>
        <position position="85"/>
    </location>
    <ligand>
        <name>S-adenosyl-L-methionine</name>
        <dbReference type="ChEBI" id="CHEBI:59789"/>
    </ligand>
</feature>
<dbReference type="GO" id="GO:0043770">
    <property type="term" value="F:demethylmenaquinone methyltransferase activity"/>
    <property type="evidence" value="ECO:0007669"/>
    <property type="project" value="UniProtKB-UniRule"/>
</dbReference>
<evidence type="ECO:0000256" key="1">
    <source>
        <dbReference type="ARBA" id="ARBA00022603"/>
    </source>
</evidence>
<keyword evidence="3 4" id="KW-0949">S-adenosyl-L-methionine</keyword>
<keyword evidence="2 4" id="KW-0808">Transferase</keyword>
<dbReference type="GO" id="GO:0032259">
    <property type="term" value="P:methylation"/>
    <property type="evidence" value="ECO:0007669"/>
    <property type="project" value="UniProtKB-KW"/>
</dbReference>
<comment type="function">
    <text evidence="4">Methyltransferase required for the conversion of demethylmenaquinol (DMKH2) to menaquinol (MKH2).</text>
</comment>
<evidence type="ECO:0000256" key="3">
    <source>
        <dbReference type="ARBA" id="ARBA00022691"/>
    </source>
</evidence>
<evidence type="ECO:0000256" key="4">
    <source>
        <dbReference type="HAMAP-Rule" id="MF_01813"/>
    </source>
</evidence>
<dbReference type="NCBIfam" id="TIGR01934">
    <property type="entry name" value="MenG_MenH_UbiE"/>
    <property type="match status" value="1"/>
</dbReference>
<keyword evidence="4" id="KW-0474">Menaquinone biosynthesis</keyword>
<comment type="similarity">
    <text evidence="4">Belongs to the class I-like SAM-binding methyltransferase superfamily. MenG/UbiE family.</text>
</comment>
<dbReference type="EMBL" id="MWWV01000018">
    <property type="protein sequence ID" value="OZG55639.1"/>
    <property type="molecule type" value="Genomic_DNA"/>
</dbReference>
<dbReference type="AlphaFoldDB" id="A0A261F8Z8"/>
<reference evidence="5 6" key="1">
    <citation type="journal article" date="2017" name="BMC Genomics">
        <title>Comparative genomic and phylogenomic analyses of the Bifidobacteriaceae family.</title>
        <authorList>
            <person name="Lugli G.A."/>
            <person name="Milani C."/>
            <person name="Turroni F."/>
            <person name="Duranti S."/>
            <person name="Mancabelli L."/>
            <person name="Mangifesta M."/>
            <person name="Ferrario C."/>
            <person name="Modesto M."/>
            <person name="Mattarelli P."/>
            <person name="Jiri K."/>
            <person name="van Sinderen D."/>
            <person name="Ventura M."/>
        </authorList>
    </citation>
    <scope>NUCLEOTIDE SEQUENCE [LARGE SCALE GENOMIC DNA]</scope>
    <source>
        <strain evidence="5 6">DSM 100201</strain>
    </source>
</reference>
<dbReference type="EC" id="2.1.1.163" evidence="4"/>
<dbReference type="SUPFAM" id="SSF53335">
    <property type="entry name" value="S-adenosyl-L-methionine-dependent methyltransferases"/>
    <property type="match status" value="1"/>
</dbReference>
<dbReference type="RefSeq" id="WP_094665143.1">
    <property type="nucleotide sequence ID" value="NZ_MWWV01000018.1"/>
</dbReference>
<dbReference type="Gene3D" id="3.40.50.150">
    <property type="entry name" value="Vaccinia Virus protein VP39"/>
    <property type="match status" value="1"/>
</dbReference>
<dbReference type="InterPro" id="IPR029063">
    <property type="entry name" value="SAM-dependent_MTases_sf"/>
</dbReference>
<evidence type="ECO:0000313" key="5">
    <source>
        <dbReference type="EMBL" id="OZG55639.1"/>
    </source>
</evidence>